<reference evidence="2" key="1">
    <citation type="journal article" date="2019" name="Int. J. Syst. Evol. Microbiol.">
        <title>The Global Catalogue of Microorganisms (GCM) 10K type strain sequencing project: providing services to taxonomists for standard genome sequencing and annotation.</title>
        <authorList>
            <consortium name="The Broad Institute Genomics Platform"/>
            <consortium name="The Broad Institute Genome Sequencing Center for Infectious Disease"/>
            <person name="Wu L."/>
            <person name="Ma J."/>
        </authorList>
    </citation>
    <scope>NUCLEOTIDE SEQUENCE [LARGE SCALE GENOMIC DNA]</scope>
    <source>
        <strain evidence="2">JCM 16923</strain>
    </source>
</reference>
<accession>A0ABP7NX60</accession>
<dbReference type="Proteomes" id="UP001418444">
    <property type="component" value="Unassembled WGS sequence"/>
</dbReference>
<evidence type="ECO:0008006" key="3">
    <source>
        <dbReference type="Google" id="ProtNLM"/>
    </source>
</evidence>
<evidence type="ECO:0000313" key="1">
    <source>
        <dbReference type="EMBL" id="GAA3955794.1"/>
    </source>
</evidence>
<gene>
    <name evidence="1" type="ORF">GCM10022231_13100</name>
</gene>
<dbReference type="InterPro" id="IPR054211">
    <property type="entry name" value="DUF6918"/>
</dbReference>
<evidence type="ECO:0000313" key="2">
    <source>
        <dbReference type="Proteomes" id="UP001418444"/>
    </source>
</evidence>
<dbReference type="Pfam" id="PF21893">
    <property type="entry name" value="DUF6918"/>
    <property type="match status" value="1"/>
</dbReference>
<keyword evidence="2" id="KW-1185">Reference proteome</keyword>
<sequence>MTSSLSPLLDDRESVSADLAGVIEAQVKAQSGLSGTAVKGAYAAARKFKPGIVEAATSAMLPDFLNALAPLWDSRPSGTSFGAHLAANSDEASEALLAVTDRQAQSAPAALAKAYQSLRGKAKEYVTQALVPVGDVIESHAAAA</sequence>
<proteinExistence type="predicted"/>
<organism evidence="1 2">
    <name type="scientific">Gordonia caeni</name>
    <dbReference type="NCBI Taxonomy" id="1007097"/>
    <lineage>
        <taxon>Bacteria</taxon>
        <taxon>Bacillati</taxon>
        <taxon>Actinomycetota</taxon>
        <taxon>Actinomycetes</taxon>
        <taxon>Mycobacteriales</taxon>
        <taxon>Gordoniaceae</taxon>
        <taxon>Gordonia</taxon>
    </lineage>
</organism>
<dbReference type="EMBL" id="BAAAZW010000003">
    <property type="protein sequence ID" value="GAA3955794.1"/>
    <property type="molecule type" value="Genomic_DNA"/>
</dbReference>
<dbReference type="RefSeq" id="WP_344781854.1">
    <property type="nucleotide sequence ID" value="NZ_BAAAZW010000003.1"/>
</dbReference>
<name>A0ABP7NX60_9ACTN</name>
<protein>
    <recommendedName>
        <fullName evidence="3">DUF2267 domain-containing protein</fullName>
    </recommendedName>
</protein>
<comment type="caution">
    <text evidence="1">The sequence shown here is derived from an EMBL/GenBank/DDBJ whole genome shotgun (WGS) entry which is preliminary data.</text>
</comment>